<keyword evidence="2" id="KW-1185">Reference proteome</keyword>
<dbReference type="AlphaFoldDB" id="A0A1V9YT56"/>
<dbReference type="OrthoDB" id="78757at2759"/>
<comment type="caution">
    <text evidence="1">The sequence shown here is derived from an EMBL/GenBank/DDBJ whole genome shotgun (WGS) entry which is preliminary data.</text>
</comment>
<reference evidence="1 2" key="1">
    <citation type="journal article" date="2014" name="Genome Biol. Evol.">
        <title>The secreted proteins of Achlya hypogyna and Thraustotheca clavata identify the ancestral oomycete secretome and reveal gene acquisitions by horizontal gene transfer.</title>
        <authorList>
            <person name="Misner I."/>
            <person name="Blouin N."/>
            <person name="Leonard G."/>
            <person name="Richards T.A."/>
            <person name="Lane C.E."/>
        </authorList>
    </citation>
    <scope>NUCLEOTIDE SEQUENCE [LARGE SCALE GENOMIC DNA]</scope>
    <source>
        <strain evidence="1 2">ATCC 48635</strain>
    </source>
</reference>
<dbReference type="STRING" id="1202772.A0A1V9YT56"/>
<evidence type="ECO:0000313" key="1">
    <source>
        <dbReference type="EMBL" id="OQR88979.1"/>
    </source>
</evidence>
<gene>
    <name evidence="1" type="ORF">ACHHYP_06536</name>
</gene>
<proteinExistence type="predicted"/>
<name>A0A1V9YT56_ACHHY</name>
<dbReference type="EMBL" id="JNBR01000996">
    <property type="protein sequence ID" value="OQR88979.1"/>
    <property type="molecule type" value="Genomic_DNA"/>
</dbReference>
<accession>A0A1V9YT56</accession>
<organism evidence="1 2">
    <name type="scientific">Achlya hypogyna</name>
    <name type="common">Oomycete</name>
    <name type="synonym">Protoachlya hypogyna</name>
    <dbReference type="NCBI Taxonomy" id="1202772"/>
    <lineage>
        <taxon>Eukaryota</taxon>
        <taxon>Sar</taxon>
        <taxon>Stramenopiles</taxon>
        <taxon>Oomycota</taxon>
        <taxon>Saprolegniomycetes</taxon>
        <taxon>Saprolegniales</taxon>
        <taxon>Achlyaceae</taxon>
        <taxon>Achlya</taxon>
    </lineage>
</organism>
<sequence length="162" mass="18776">MATVTRAAPDAISTYVHLVRWVLRQLPPVQADVWQRLLYRMLPVNCRFAYLQVTRPDAICCAYKCGAVETDLHAFSTCPKIHPIWAFHARAWRVYGVDFAWTRITQLGTFTVNDRGHLLTAAVIYLIWTRHNKVQYEDHNKLPTTAWEELTYPRAAYLLATD</sequence>
<evidence type="ECO:0000313" key="2">
    <source>
        <dbReference type="Proteomes" id="UP000243579"/>
    </source>
</evidence>
<protein>
    <recommendedName>
        <fullName evidence="3">Reverse transcriptase zinc-binding domain-containing protein</fullName>
    </recommendedName>
</protein>
<dbReference type="Proteomes" id="UP000243579">
    <property type="component" value="Unassembled WGS sequence"/>
</dbReference>
<evidence type="ECO:0008006" key="3">
    <source>
        <dbReference type="Google" id="ProtNLM"/>
    </source>
</evidence>